<feature type="domain" description="Major facilitator superfamily (MFS) profile" evidence="10">
    <location>
        <begin position="25"/>
        <end position="465"/>
    </location>
</feature>
<dbReference type="InterPro" id="IPR050360">
    <property type="entry name" value="MFS_Sugar_Transporters"/>
</dbReference>
<organism evidence="11 12">
    <name type="scientific">Saccharata proteae CBS 121410</name>
    <dbReference type="NCBI Taxonomy" id="1314787"/>
    <lineage>
        <taxon>Eukaryota</taxon>
        <taxon>Fungi</taxon>
        <taxon>Dikarya</taxon>
        <taxon>Ascomycota</taxon>
        <taxon>Pezizomycotina</taxon>
        <taxon>Dothideomycetes</taxon>
        <taxon>Dothideomycetes incertae sedis</taxon>
        <taxon>Botryosphaeriales</taxon>
        <taxon>Saccharataceae</taxon>
        <taxon>Saccharata</taxon>
    </lineage>
</organism>
<feature type="transmembrane region" description="Helical" evidence="9">
    <location>
        <begin position="190"/>
        <end position="211"/>
    </location>
</feature>
<evidence type="ECO:0000259" key="10">
    <source>
        <dbReference type="PROSITE" id="PS50850"/>
    </source>
</evidence>
<feature type="transmembrane region" description="Helical" evidence="9">
    <location>
        <begin position="281"/>
        <end position="299"/>
    </location>
</feature>
<feature type="transmembrane region" description="Helical" evidence="9">
    <location>
        <begin position="67"/>
        <end position="90"/>
    </location>
</feature>
<dbReference type="Pfam" id="PF00083">
    <property type="entry name" value="Sugar_tr"/>
    <property type="match status" value="1"/>
</dbReference>
<dbReference type="PRINTS" id="PR00171">
    <property type="entry name" value="SUGRTRNSPORT"/>
</dbReference>
<dbReference type="Proteomes" id="UP000799776">
    <property type="component" value="Unassembled WGS sequence"/>
</dbReference>
<dbReference type="SUPFAM" id="SSF103473">
    <property type="entry name" value="MFS general substrate transporter"/>
    <property type="match status" value="1"/>
</dbReference>
<dbReference type="InterPro" id="IPR005829">
    <property type="entry name" value="Sugar_transporter_CS"/>
</dbReference>
<dbReference type="NCBIfam" id="TIGR00879">
    <property type="entry name" value="SP"/>
    <property type="match status" value="1"/>
</dbReference>
<dbReference type="EMBL" id="ML978716">
    <property type="protein sequence ID" value="KAF2088627.1"/>
    <property type="molecule type" value="Genomic_DNA"/>
</dbReference>
<evidence type="ECO:0000256" key="9">
    <source>
        <dbReference type="SAM" id="Phobius"/>
    </source>
</evidence>
<dbReference type="InterPro" id="IPR036259">
    <property type="entry name" value="MFS_trans_sf"/>
</dbReference>
<keyword evidence="6 9" id="KW-0472">Membrane</keyword>
<dbReference type="InterPro" id="IPR005828">
    <property type="entry name" value="MFS_sugar_transport-like"/>
</dbReference>
<dbReference type="OrthoDB" id="6612291at2759"/>
<dbReference type="PANTHER" id="PTHR48022:SF68">
    <property type="entry name" value="MAJOR FACILITATOR SUPERFAMILY (MFS) PROFILE DOMAIN-CONTAINING PROTEIN-RELATED"/>
    <property type="match status" value="1"/>
</dbReference>
<feature type="transmembrane region" description="Helical" evidence="9">
    <location>
        <begin position="21"/>
        <end position="47"/>
    </location>
</feature>
<name>A0A9P4HXH4_9PEZI</name>
<dbReference type="InterPro" id="IPR003663">
    <property type="entry name" value="Sugar/inositol_transpt"/>
</dbReference>
<feature type="transmembrane region" description="Helical" evidence="9">
    <location>
        <begin position="319"/>
        <end position="340"/>
    </location>
</feature>
<gene>
    <name evidence="11" type="ORF">K490DRAFT_73005</name>
</gene>
<evidence type="ECO:0000256" key="4">
    <source>
        <dbReference type="ARBA" id="ARBA00022692"/>
    </source>
</evidence>
<keyword evidence="3 7" id="KW-0813">Transport</keyword>
<keyword evidence="12" id="KW-1185">Reference proteome</keyword>
<evidence type="ECO:0000313" key="12">
    <source>
        <dbReference type="Proteomes" id="UP000799776"/>
    </source>
</evidence>
<evidence type="ECO:0000256" key="5">
    <source>
        <dbReference type="ARBA" id="ARBA00022989"/>
    </source>
</evidence>
<evidence type="ECO:0000256" key="1">
    <source>
        <dbReference type="ARBA" id="ARBA00004141"/>
    </source>
</evidence>
<dbReference type="GO" id="GO:0005351">
    <property type="term" value="F:carbohydrate:proton symporter activity"/>
    <property type="evidence" value="ECO:0007669"/>
    <property type="project" value="TreeGrafter"/>
</dbReference>
<accession>A0A9P4HXH4</accession>
<protein>
    <submittedName>
        <fullName evidence="11">General substrate transporter</fullName>
    </submittedName>
</protein>
<dbReference type="PROSITE" id="PS00216">
    <property type="entry name" value="SUGAR_TRANSPORT_1"/>
    <property type="match status" value="1"/>
</dbReference>
<comment type="caution">
    <text evidence="11">The sequence shown here is derived from an EMBL/GenBank/DDBJ whole genome shotgun (WGS) entry which is preliminary data.</text>
</comment>
<evidence type="ECO:0000313" key="11">
    <source>
        <dbReference type="EMBL" id="KAF2088627.1"/>
    </source>
</evidence>
<feature type="transmembrane region" description="Helical" evidence="9">
    <location>
        <begin position="375"/>
        <end position="399"/>
    </location>
</feature>
<evidence type="ECO:0000256" key="2">
    <source>
        <dbReference type="ARBA" id="ARBA00010992"/>
    </source>
</evidence>
<dbReference type="FunFam" id="1.20.1250.20:FF:000061">
    <property type="entry name" value="MFS sugar transporter"/>
    <property type="match status" value="1"/>
</dbReference>
<feature type="compositionally biased region" description="Polar residues" evidence="8">
    <location>
        <begin position="527"/>
        <end position="537"/>
    </location>
</feature>
<dbReference type="InterPro" id="IPR020846">
    <property type="entry name" value="MFS_dom"/>
</dbReference>
<feature type="transmembrane region" description="Helical" evidence="9">
    <location>
        <begin position="347"/>
        <end position="369"/>
    </location>
</feature>
<evidence type="ECO:0000256" key="6">
    <source>
        <dbReference type="ARBA" id="ARBA00023136"/>
    </source>
</evidence>
<proteinExistence type="inferred from homology"/>
<reference evidence="11" key="1">
    <citation type="journal article" date="2020" name="Stud. Mycol.">
        <title>101 Dothideomycetes genomes: a test case for predicting lifestyles and emergence of pathogens.</title>
        <authorList>
            <person name="Haridas S."/>
            <person name="Albert R."/>
            <person name="Binder M."/>
            <person name="Bloem J."/>
            <person name="Labutti K."/>
            <person name="Salamov A."/>
            <person name="Andreopoulos B."/>
            <person name="Baker S."/>
            <person name="Barry K."/>
            <person name="Bills G."/>
            <person name="Bluhm B."/>
            <person name="Cannon C."/>
            <person name="Castanera R."/>
            <person name="Culley D."/>
            <person name="Daum C."/>
            <person name="Ezra D."/>
            <person name="Gonzalez J."/>
            <person name="Henrissat B."/>
            <person name="Kuo A."/>
            <person name="Liang C."/>
            <person name="Lipzen A."/>
            <person name="Lutzoni F."/>
            <person name="Magnuson J."/>
            <person name="Mondo S."/>
            <person name="Nolan M."/>
            <person name="Ohm R."/>
            <person name="Pangilinan J."/>
            <person name="Park H.-J."/>
            <person name="Ramirez L."/>
            <person name="Alfaro M."/>
            <person name="Sun H."/>
            <person name="Tritt A."/>
            <person name="Yoshinaga Y."/>
            <person name="Zwiers L.-H."/>
            <person name="Turgeon B."/>
            <person name="Goodwin S."/>
            <person name="Spatafora J."/>
            <person name="Crous P."/>
            <person name="Grigoriev I."/>
        </authorList>
    </citation>
    <scope>NUCLEOTIDE SEQUENCE</scope>
    <source>
        <strain evidence="11">CBS 121410</strain>
    </source>
</reference>
<dbReference type="Gene3D" id="1.20.1250.20">
    <property type="entry name" value="MFS general substrate transporter like domains"/>
    <property type="match status" value="1"/>
</dbReference>
<feature type="compositionally biased region" description="Basic and acidic residues" evidence="8">
    <location>
        <begin position="506"/>
        <end position="516"/>
    </location>
</feature>
<dbReference type="AlphaFoldDB" id="A0A9P4HXH4"/>
<feature type="transmembrane region" description="Helical" evidence="9">
    <location>
        <begin position="156"/>
        <end position="175"/>
    </location>
</feature>
<evidence type="ECO:0000256" key="7">
    <source>
        <dbReference type="RuleBase" id="RU003346"/>
    </source>
</evidence>
<keyword evidence="4 9" id="KW-0812">Transmembrane</keyword>
<evidence type="ECO:0000256" key="3">
    <source>
        <dbReference type="ARBA" id="ARBA00022448"/>
    </source>
</evidence>
<keyword evidence="5 9" id="KW-1133">Transmembrane helix</keyword>
<dbReference type="PROSITE" id="PS50850">
    <property type="entry name" value="MFS"/>
    <property type="match status" value="1"/>
</dbReference>
<feature type="transmembrane region" description="Helical" evidence="9">
    <location>
        <begin position="443"/>
        <end position="461"/>
    </location>
</feature>
<feature type="region of interest" description="Disordered" evidence="8">
    <location>
        <begin position="506"/>
        <end position="543"/>
    </location>
</feature>
<comment type="subcellular location">
    <subcellularLocation>
        <location evidence="1">Membrane</location>
        <topology evidence="1">Multi-pass membrane protein</topology>
    </subcellularLocation>
</comment>
<sequence>MGFSGFSHTGFLGGKIGGNALQIGVCITAASGFLLFGYDQGIMAGIISEPEFLTWFPQMDGGYKTGAIQALVVAIYEVGCLLGSFFIIAYGDKLGRRKAVLFGTTWMLAGTAIQASSTTLGQLIVGRIITGLGNGMNTSSIPVWQSEMAPPKIRGFLVLFEGALITGGIMVSYWINYGFWFITQYGSFQWRFPIAFQALFGVFLIFGVLAYPESPRWLLKHGKTEAAAEIMGHLGDTTPDAPEIVSQIEEINRINAIIGGKKLTFKEFFSKGPEMNRWRTSIAFCSQAFQQIGGLNLVTYYATTVFEQSLGFGPELSRLMTGCLGTEFFLAALLALFVVDRLGRRRLMLWGAIGMAVCLTIIGACLSTGKKGPAYAATVFIFIYNSFFALGWLGVTWLYPAEVTPIRIRAEANGLSTAGNWIFNYAVVQLAPIMINKISWETYFVFMCFNWAFVPVVYFTFVETNGYPLEKMDAIFAEAYEKGENPVWTERRVRKGEALDVEKTIEDAEAMAERNGDVSPSRRNGHGRQSSTGSKLGSQMKEY</sequence>
<dbReference type="GO" id="GO:0016020">
    <property type="term" value="C:membrane"/>
    <property type="evidence" value="ECO:0007669"/>
    <property type="project" value="UniProtKB-SubCell"/>
</dbReference>
<evidence type="ECO:0000256" key="8">
    <source>
        <dbReference type="SAM" id="MobiDB-lite"/>
    </source>
</evidence>
<comment type="similarity">
    <text evidence="2 7">Belongs to the major facilitator superfamily. Sugar transporter (TC 2.A.1.1) family.</text>
</comment>
<dbReference type="PANTHER" id="PTHR48022">
    <property type="entry name" value="PLASTIDIC GLUCOSE TRANSPORTER 4"/>
    <property type="match status" value="1"/>
</dbReference>